<accession>A0A1Y1VC27</accession>
<gene>
    <name evidence="1" type="ORF">BCR36DRAFT_446820</name>
</gene>
<name>A0A1Y1VC27_9FUNG</name>
<keyword evidence="2" id="KW-1185">Reference proteome</keyword>
<comment type="caution">
    <text evidence="1">The sequence shown here is derived from an EMBL/GenBank/DDBJ whole genome shotgun (WGS) entry which is preliminary data.</text>
</comment>
<reference evidence="1 2" key="1">
    <citation type="submission" date="2016-08" db="EMBL/GenBank/DDBJ databases">
        <title>Genomes of anaerobic fungi encode conserved fungal cellulosomes for biomass hydrolysis.</title>
        <authorList>
            <consortium name="DOE Joint Genome Institute"/>
            <person name="Haitjema C.H."/>
            <person name="Gilmore S.P."/>
            <person name="Henske J.K."/>
            <person name="Solomon K.V."/>
            <person name="De Groot R."/>
            <person name="Kuo A."/>
            <person name="Mondo S.J."/>
            <person name="Salamov A.A."/>
            <person name="Labutti K."/>
            <person name="Zhao Z."/>
            <person name="Chiniquy J."/>
            <person name="Barry K."/>
            <person name="Brewer H.M."/>
            <person name="Purvine S.O."/>
            <person name="Wright A.T."/>
            <person name="Boxma B."/>
            <person name="Van Alen T."/>
            <person name="Hackstein J.H."/>
            <person name="Baker S.E."/>
            <person name="Grigoriev I.V."/>
            <person name="O'Malley M.A."/>
        </authorList>
    </citation>
    <scope>NUCLEOTIDE SEQUENCE [LARGE SCALE GENOMIC DNA]</scope>
    <source>
        <strain evidence="2">finn</strain>
    </source>
</reference>
<evidence type="ECO:0000313" key="2">
    <source>
        <dbReference type="Proteomes" id="UP000193719"/>
    </source>
</evidence>
<dbReference type="Proteomes" id="UP000193719">
    <property type="component" value="Unassembled WGS sequence"/>
</dbReference>
<protein>
    <submittedName>
        <fullName evidence="1">Uncharacterized protein</fullName>
    </submittedName>
</protein>
<dbReference type="AlphaFoldDB" id="A0A1Y1VC27"/>
<reference evidence="1 2" key="2">
    <citation type="submission" date="2016-08" db="EMBL/GenBank/DDBJ databases">
        <title>Pervasive Adenine N6-methylation of Active Genes in Fungi.</title>
        <authorList>
            <consortium name="DOE Joint Genome Institute"/>
            <person name="Mondo S.J."/>
            <person name="Dannebaum R.O."/>
            <person name="Kuo R.C."/>
            <person name="Labutti K."/>
            <person name="Haridas S."/>
            <person name="Kuo A."/>
            <person name="Salamov A."/>
            <person name="Ahrendt S.R."/>
            <person name="Lipzen A."/>
            <person name="Sullivan W."/>
            <person name="Andreopoulos W.B."/>
            <person name="Clum A."/>
            <person name="Lindquist E."/>
            <person name="Daum C."/>
            <person name="Ramamoorthy G.K."/>
            <person name="Gryganskyi A."/>
            <person name="Culley D."/>
            <person name="Magnuson J.K."/>
            <person name="James T.Y."/>
            <person name="O'Malley M.A."/>
            <person name="Stajich J.E."/>
            <person name="Spatafora J.W."/>
            <person name="Visel A."/>
            <person name="Grigoriev I.V."/>
        </authorList>
    </citation>
    <scope>NUCLEOTIDE SEQUENCE [LARGE SCALE GENOMIC DNA]</scope>
    <source>
        <strain evidence="2">finn</strain>
    </source>
</reference>
<dbReference type="EMBL" id="MCFH01000019">
    <property type="protein sequence ID" value="ORX51012.1"/>
    <property type="molecule type" value="Genomic_DNA"/>
</dbReference>
<evidence type="ECO:0000313" key="1">
    <source>
        <dbReference type="EMBL" id="ORX51012.1"/>
    </source>
</evidence>
<organism evidence="1 2">
    <name type="scientific">Piromyces finnis</name>
    <dbReference type="NCBI Taxonomy" id="1754191"/>
    <lineage>
        <taxon>Eukaryota</taxon>
        <taxon>Fungi</taxon>
        <taxon>Fungi incertae sedis</taxon>
        <taxon>Chytridiomycota</taxon>
        <taxon>Chytridiomycota incertae sedis</taxon>
        <taxon>Neocallimastigomycetes</taxon>
        <taxon>Neocallimastigales</taxon>
        <taxon>Neocallimastigaceae</taxon>
        <taxon>Piromyces</taxon>
    </lineage>
</organism>
<sequence length="137" mass="17047">MEKVNDRDLINTVSYFLLSFLSSFYRYYDRHYCWYLIPNNKYLRNKRNGNNYDYAEDLIKIYKTFQRLSSENFQHTIINSSRNEYGFIKYFFYPESKKNNIFPNFFTEVYKTTKIYSLYLLKVFLPNVKRFLNYMMK</sequence>
<proteinExistence type="predicted"/>